<comment type="caution">
    <text evidence="2">The sequence shown here is derived from an EMBL/GenBank/DDBJ whole genome shotgun (WGS) entry which is preliminary data.</text>
</comment>
<dbReference type="AlphaFoldDB" id="A0A370CGZ7"/>
<organism evidence="2 3">
    <name type="scientific">Candidatus Aquirickettsiella gammari</name>
    <dbReference type="NCBI Taxonomy" id="2016198"/>
    <lineage>
        <taxon>Bacteria</taxon>
        <taxon>Pseudomonadati</taxon>
        <taxon>Pseudomonadota</taxon>
        <taxon>Gammaproteobacteria</taxon>
        <taxon>Legionellales</taxon>
        <taxon>Coxiellaceae</taxon>
        <taxon>Candidatus Aquirickettsiella</taxon>
    </lineage>
</organism>
<accession>A0A370CGZ7</accession>
<proteinExistence type="predicted"/>
<evidence type="ECO:0000256" key="1">
    <source>
        <dbReference type="SAM" id="Coils"/>
    </source>
</evidence>
<name>A0A370CGZ7_9COXI</name>
<evidence type="ECO:0000313" key="2">
    <source>
        <dbReference type="EMBL" id="RDH40125.1"/>
    </source>
</evidence>
<dbReference type="Proteomes" id="UP000226429">
    <property type="component" value="Unassembled WGS sequence"/>
</dbReference>
<reference evidence="2 3" key="1">
    <citation type="journal article" date="2017" name="Int. J. Syst. Evol. Microbiol.">
        <title>Aquarickettsiella crustaci n. gen. n. sp. (Gammaproteobacteria: Legionellales: Coxiellaceae); a bacterial pathogen of the freshwater crustacean: Gammarus fossarum (Malacostraca: Amphipoda).</title>
        <authorList>
            <person name="Bojko J."/>
            <person name="Dunn A.M."/>
            <person name="Stebbing P.D."/>
            <person name="Van Aerle R."/>
            <person name="Bacela-Spychalska K."/>
            <person name="Bean T.P."/>
            <person name="Stentiford G.D."/>
        </authorList>
    </citation>
    <scope>NUCLEOTIDE SEQUENCE [LARGE SCALE GENOMIC DNA]</scope>
    <source>
        <strain evidence="2">RA15029</strain>
    </source>
</reference>
<dbReference type="EMBL" id="NMOS02000015">
    <property type="protein sequence ID" value="RDH40125.1"/>
    <property type="molecule type" value="Genomic_DNA"/>
</dbReference>
<keyword evidence="1" id="KW-0175">Coiled coil</keyword>
<protein>
    <submittedName>
        <fullName evidence="2">Uncharacterized protein</fullName>
    </submittedName>
</protein>
<sequence>MLQAVLKAKEQQLAKKAQQRLYWWSQRRLGSLILLVPPLTKDTPLWSYGEESLACARLCGLTVIELQAKLRVYWEKPTWQRWLLYWVTPIRQQLAVWSYYQQCITFRAWKTSIQTSEVSNHCSPKAREIISEYTARTIKKMFKIEVYLDRHARRWRKNLPLFQKEMAGYERRLSSKFFWDRKALDTIPICEMYSTFNIVQTVYEKTIKVLYQYFINYYRNTYVKILYSSPPQYMQLVLANPSSPTVLARPPPSKKPLSHTNHPVESTGISSFNFSSWVSTRQKQIKTVLQQQESTAVTQAMYLLQESFSSLTDLIEPLITPIQDLIYQMHWSERILTQDALQFISLLENQLVKLYRAAIPLFHPDKYNVNAAKANQLIKTLCHQLICNYQNFIAHCQMKLEARKHDIFKIEIQRKANEKRFPTQQLSWAGMWKQLENIEKGINELDKKLNDHAVRIQALYRKRRVEKFNQSHRIFKLGIKRLSVLKEELEEEERSSVIFHK</sequence>
<reference evidence="2 3" key="2">
    <citation type="journal article" date="2018" name="J. Invertebr. Pathol.">
        <title>'Candidatus Aquirickettsiella gammari' (Gammaproteobacteria: Legionellales: Coxiellaceae): A bacterial pathogen of the freshwater crustacean Gammarus fossarum (Malacostraca: Amphipoda).</title>
        <authorList>
            <person name="Bojko J."/>
            <person name="Dunn A.M."/>
            <person name="Stebbing P.D."/>
            <person name="van Aerle R."/>
            <person name="Bacela-Spychalska K."/>
            <person name="Bean T.P."/>
            <person name="Urrutia A."/>
            <person name="Stentiford G.D."/>
        </authorList>
    </citation>
    <scope>NUCLEOTIDE SEQUENCE [LARGE SCALE GENOMIC DNA]</scope>
    <source>
        <strain evidence="2">RA15029</strain>
    </source>
</reference>
<feature type="coiled-coil region" evidence="1">
    <location>
        <begin position="435"/>
        <end position="462"/>
    </location>
</feature>
<keyword evidence="3" id="KW-1185">Reference proteome</keyword>
<gene>
    <name evidence="2" type="ORF">CFE62_005390</name>
</gene>
<evidence type="ECO:0000313" key="3">
    <source>
        <dbReference type="Proteomes" id="UP000226429"/>
    </source>
</evidence>